<dbReference type="EMBL" id="ML178834">
    <property type="protein sequence ID" value="TFK99386.1"/>
    <property type="molecule type" value="Genomic_DNA"/>
</dbReference>
<evidence type="ECO:0000313" key="2">
    <source>
        <dbReference type="Proteomes" id="UP000305067"/>
    </source>
</evidence>
<accession>A0A5C3QCX1</accession>
<protein>
    <submittedName>
        <fullName evidence="1">Uncharacterized protein</fullName>
    </submittedName>
</protein>
<evidence type="ECO:0000313" key="1">
    <source>
        <dbReference type="EMBL" id="TFK99386.1"/>
    </source>
</evidence>
<reference evidence="1 2" key="1">
    <citation type="journal article" date="2019" name="Nat. Ecol. Evol.">
        <title>Megaphylogeny resolves global patterns of mushroom evolution.</title>
        <authorList>
            <person name="Varga T."/>
            <person name="Krizsan K."/>
            <person name="Foldi C."/>
            <person name="Dima B."/>
            <person name="Sanchez-Garcia M."/>
            <person name="Sanchez-Ramirez S."/>
            <person name="Szollosi G.J."/>
            <person name="Szarkandi J.G."/>
            <person name="Papp V."/>
            <person name="Albert L."/>
            <person name="Andreopoulos W."/>
            <person name="Angelini C."/>
            <person name="Antonin V."/>
            <person name="Barry K.W."/>
            <person name="Bougher N.L."/>
            <person name="Buchanan P."/>
            <person name="Buyck B."/>
            <person name="Bense V."/>
            <person name="Catcheside P."/>
            <person name="Chovatia M."/>
            <person name="Cooper J."/>
            <person name="Damon W."/>
            <person name="Desjardin D."/>
            <person name="Finy P."/>
            <person name="Geml J."/>
            <person name="Haridas S."/>
            <person name="Hughes K."/>
            <person name="Justo A."/>
            <person name="Karasinski D."/>
            <person name="Kautmanova I."/>
            <person name="Kiss B."/>
            <person name="Kocsube S."/>
            <person name="Kotiranta H."/>
            <person name="LaButti K.M."/>
            <person name="Lechner B.E."/>
            <person name="Liimatainen K."/>
            <person name="Lipzen A."/>
            <person name="Lukacs Z."/>
            <person name="Mihaltcheva S."/>
            <person name="Morgado L.N."/>
            <person name="Niskanen T."/>
            <person name="Noordeloos M.E."/>
            <person name="Ohm R.A."/>
            <person name="Ortiz-Santana B."/>
            <person name="Ovrebo C."/>
            <person name="Racz N."/>
            <person name="Riley R."/>
            <person name="Savchenko A."/>
            <person name="Shiryaev A."/>
            <person name="Soop K."/>
            <person name="Spirin V."/>
            <person name="Szebenyi C."/>
            <person name="Tomsovsky M."/>
            <person name="Tulloss R.E."/>
            <person name="Uehling J."/>
            <person name="Grigoriev I.V."/>
            <person name="Vagvolgyi C."/>
            <person name="Papp T."/>
            <person name="Martin F.M."/>
            <person name="Miettinen O."/>
            <person name="Hibbett D.S."/>
            <person name="Nagy L.G."/>
        </authorList>
    </citation>
    <scope>NUCLEOTIDE SEQUENCE [LARGE SCALE GENOMIC DNA]</scope>
    <source>
        <strain evidence="1 2">CBS 309.79</strain>
    </source>
</reference>
<keyword evidence="2" id="KW-1185">Reference proteome</keyword>
<dbReference type="AlphaFoldDB" id="A0A5C3QCX1"/>
<dbReference type="Proteomes" id="UP000305067">
    <property type="component" value="Unassembled WGS sequence"/>
</dbReference>
<name>A0A5C3QCX1_9AGAR</name>
<organism evidence="1 2">
    <name type="scientific">Pterulicium gracile</name>
    <dbReference type="NCBI Taxonomy" id="1884261"/>
    <lineage>
        <taxon>Eukaryota</taxon>
        <taxon>Fungi</taxon>
        <taxon>Dikarya</taxon>
        <taxon>Basidiomycota</taxon>
        <taxon>Agaricomycotina</taxon>
        <taxon>Agaricomycetes</taxon>
        <taxon>Agaricomycetidae</taxon>
        <taxon>Agaricales</taxon>
        <taxon>Pleurotineae</taxon>
        <taxon>Pterulaceae</taxon>
        <taxon>Pterulicium</taxon>
    </lineage>
</organism>
<proteinExistence type="predicted"/>
<gene>
    <name evidence="1" type="ORF">BDV98DRAFT_571506</name>
</gene>
<sequence>MLLFITEFGVAYALLQIIGVSIGLTDTYGQRAPSLHLASILRSSSTLIFGLGNLSYSGGAHRSKAMLHKADYSDF</sequence>